<gene>
    <name evidence="6" type="ORF">LZC94_15830</name>
</gene>
<evidence type="ECO:0000256" key="1">
    <source>
        <dbReference type="ARBA" id="ARBA00004613"/>
    </source>
</evidence>
<keyword evidence="2" id="KW-0964">Secreted</keyword>
<organism evidence="6 7">
    <name type="scientific">Pendulispora albinea</name>
    <dbReference type="NCBI Taxonomy" id="2741071"/>
    <lineage>
        <taxon>Bacteria</taxon>
        <taxon>Pseudomonadati</taxon>
        <taxon>Myxococcota</taxon>
        <taxon>Myxococcia</taxon>
        <taxon>Myxococcales</taxon>
        <taxon>Sorangiineae</taxon>
        <taxon>Pendulisporaceae</taxon>
        <taxon>Pendulispora</taxon>
    </lineage>
</organism>
<dbReference type="Pfam" id="PF12256">
    <property type="entry name" value="TcdB_toxin_midN"/>
    <property type="match status" value="1"/>
</dbReference>
<evidence type="ECO:0000256" key="3">
    <source>
        <dbReference type="ARBA" id="ARBA00023026"/>
    </source>
</evidence>
<reference evidence="6 7" key="1">
    <citation type="submission" date="2021-12" db="EMBL/GenBank/DDBJ databases">
        <title>Discovery of the Pendulisporaceae a myxobacterial family with distinct sporulation behavior and unique specialized metabolism.</title>
        <authorList>
            <person name="Garcia R."/>
            <person name="Popoff A."/>
            <person name="Bader C.D."/>
            <person name="Loehr J."/>
            <person name="Walesch S."/>
            <person name="Walt C."/>
            <person name="Boldt J."/>
            <person name="Bunk B."/>
            <person name="Haeckl F.J.F.P.J."/>
            <person name="Gunesch A.P."/>
            <person name="Birkelbach J."/>
            <person name="Nuebel U."/>
            <person name="Pietschmann T."/>
            <person name="Bach T."/>
            <person name="Mueller R."/>
        </authorList>
    </citation>
    <scope>NUCLEOTIDE SEQUENCE [LARGE SCALE GENOMIC DNA]</scope>
    <source>
        <strain evidence="6 7">MSr11954</strain>
    </source>
</reference>
<sequence length="2462" mass="266841">MEETLLAHFRSCPRLVAAVLTAVFITAMIPHRAYAEEDGPRESSPREPTSTGSPPVKAAATGESTGTTRSALLAGAEGHDGDLPTLGRATLGIPEGSSAGNGAMAGVDPSTGAAQASIGFQLPRARGQAQPSLGISYSSAGTNTEVGYAWRLNLPRIERENRGGGPRYDDRDRFRINGVDLVPVCLVTDGQCFGQGSLLPGETLPDDMSGWTYFRAAMDDGVRYFLSPDRRTWRADGKSGVQAEYGAPRDDIGNFSGLDAGAAAADGKPIAFRWNLVRQWGNGRANVVVYRWERFQGEARGYLVDIFDTPRVGAPVATPSQIPLGHFAHHTHISYSVPEKGEVFPNGPPWHLRPAHHLDHVDVTSADFADPGNGRRHLVRRYQVAYWPSRAHSHQVRSIVRKVHLSGACPDVREDDNFVISGPLCVTEERDLATMAYTGFGDINQSLGSRLIAKFPHDHVPNSNRLSFMDLNADGVADAFARPPAINGEPVGPLVIGIRETGLKYVMGTMNVPTSVLGANSSNLFIFGRFGSWSSDGKVNILWSELDGAKPTGHYAIYSPQSGPSNTWSLVPSDTRTVSSDWSAVRAMPGDREYMDLDGDGNLDSHEVLLKRPESTAPSANPSDPPKTRFRTCSFFTTRDGAGDVLPFSRGPAAGDCVPKDDDDEYLTLGETFYRDFTGDGVVDQLTVRWVPSATPDLWDQEWHVAYGTGSGNFVGYKLVPGGVKAVRPDYIANTYLHDLNGDSIVDRIDLRNFEGDPYPGIDISLGDGTQWIGPVAHLKPGEDVAQWATMYRVGPGAGRLQQPMQLQFADQYGTGIDNIVVTTGTEQFYTEVLHLRNFVNGRPGLLSTITNGLGAETKLEYGITAGVPGAPAHVSKVTVSSNADVKGTGGPYVTSYDYREPVYDHLERQFRGFRSVRATTNDPNRVTMETRFLIGSCVSSSGGDVPCAPAVDNPRTAVRGLPLTVDTFDTNGVHLTTIHHQYKMDKLYDGADGRKVRRIYAAFTDNWGYDTANFSPAPANLEVIDLQSAEVTLRGTYTVATAQGTAHTATARELDAFGNITSEADFGNLVRLSPDIPVDSPIYRVTEWAVPSGDSSHWLWRAKDTYVRESLPGPNLQHARYEHDAVGNLLKTYGDLTGTLALARFHEDWLAEVAPTPADASRNGVNLLRFEVTYDLFGNPRRVKNATGMRCADTSYDASFGQLPVAQTAYRNGCGSGGLTTTTVYDRGLEVATMVTDPTGAMSTTVYDGWGRPKEIYKPSPTLGVLAESVPSARMTYVDVENGPYQRVHVETRDDDGSAVRYRSAWSYVDPYGHTVATIKQADPAAGDLGPYIVSGQLERDARGRVVKAYEPYFATVDPQGPTPPAVPASVLSSRIAYDAFGQAMQTFGLEGEPKGSVLYHGLWQETFDAADLTPGATPHPTKTVWDGHGRITLKQRATNALGTSADTITTRMVYLPTGELSTITRSHSAGGDVYTRTMQYDSWGRLVQNAEPNTSSGFGTTKMKAWRYAYNDSGDVIGTSDARGCGKNTQWDGLGRPLAETYSPCLRSHARYREQQVTNLFVYDAPEQGQEGNPLFFIGRLAASYDRAQRTRYTYDGRGRTTQVARQIAMAEQNGRPFEGGAEEGAAAAAEEDQAALAAGYISHWYKTAVGYDPADRVIAQTMGLEVPELQGESVTAGGLNGKDLVTTSYTARGIANHVAGSYGDLVTNKIVDADDLVRFVTYGDTAHTELGNEYDARRRLQRTRIRRVAPDIWKNPPAGYKKPSPSETAQTVLQDLHVVSYDAVDNALTVRDERIGDEWPAGAKPISMQQFTYDDRYQLRRVEYETGGDVQVSPFAEDLENNDTRPIPAQRLAKRVQWQSFEFDWQGNLTKSDDDVHAFHDRSMGTMTYGTPTKGPNRVASASAEKGYAKATYDAAGNLTGLTLRKPGPSADEDAGAIDLSFSYEWDEVGQLVRAKRTPVSGIAMGVEFRYTYTAGGQRVIKSVENPWSHERVYTVEVFPTLRLNGARFRSLEYELNEDTAAVYLVSNGTGIARVVHGDPGLPTIGLKKARVYFTMTDPIGSTSVVVDKSTSELVERSTYLAYGQAETDYRPKRWQFFREDFRFTGKEDDVGVGLTYFGYRYYVPALGQWASADPLTVHELGSDLNPYAYVMGSPQRLVDPLGLMVPGFAVMTNAGLPGSSYSSGEWSRVTCTPGAGTAGNVGTCDAGTIVGEPETEWSRPSEIDGPATIVHIAMAGAARLFRELRAIDSDPATRRALRDELRRGSPAEMISGILGGGEAGAPTRADDLPAPRVSYAQQAKHVVGVFVGSRSGPKGPAFPSGAGAGGKGWRVINESAGGAVGQRTPTSCGAACGEMVSGIPQDELIPRVGAPTDAKFLGKGIGRIGGYLGPNLYSHLMGLKRPWIAELRSGPQGISHFVVVDGMQGANLFIRDPWNGGSTYEMTVDAFHDAWTGNGVLP</sequence>
<accession>A0ABZ2M865</accession>
<dbReference type="RefSeq" id="WP_394828326.1">
    <property type="nucleotide sequence ID" value="NZ_CP089984.1"/>
</dbReference>
<dbReference type="EMBL" id="CP089984">
    <property type="protein sequence ID" value="WXB18694.1"/>
    <property type="molecule type" value="Genomic_DNA"/>
</dbReference>
<evidence type="ECO:0000256" key="4">
    <source>
        <dbReference type="SAM" id="MobiDB-lite"/>
    </source>
</evidence>
<dbReference type="InterPro" id="IPR022045">
    <property type="entry name" value="TcdB_toxin_mid/N"/>
</dbReference>
<keyword evidence="3" id="KW-0843">Virulence</keyword>
<evidence type="ECO:0000313" key="6">
    <source>
        <dbReference type="EMBL" id="WXB18694.1"/>
    </source>
</evidence>
<proteinExistence type="predicted"/>
<comment type="subcellular location">
    <subcellularLocation>
        <location evidence="1">Secreted</location>
    </subcellularLocation>
</comment>
<feature type="compositionally biased region" description="Basic and acidic residues" evidence="4">
    <location>
        <begin position="35"/>
        <end position="45"/>
    </location>
</feature>
<dbReference type="InterPro" id="IPR003284">
    <property type="entry name" value="Sal_SpvB"/>
</dbReference>
<name>A0ABZ2M865_9BACT</name>
<protein>
    <recommendedName>
        <fullName evidence="5">Insecticide toxin TcdB middle/N-terminal domain-containing protein</fullName>
    </recommendedName>
</protein>
<evidence type="ECO:0000259" key="5">
    <source>
        <dbReference type="Pfam" id="PF12256"/>
    </source>
</evidence>
<dbReference type="InterPro" id="IPR018247">
    <property type="entry name" value="EF_Hand_1_Ca_BS"/>
</dbReference>
<evidence type="ECO:0000256" key="2">
    <source>
        <dbReference type="ARBA" id="ARBA00022525"/>
    </source>
</evidence>
<dbReference type="InterPro" id="IPR050708">
    <property type="entry name" value="T6SS_VgrG/RHS"/>
</dbReference>
<feature type="region of interest" description="Disordered" evidence="4">
    <location>
        <begin position="35"/>
        <end position="108"/>
    </location>
</feature>
<keyword evidence="7" id="KW-1185">Reference proteome</keyword>
<dbReference type="PANTHER" id="PTHR32305:SF15">
    <property type="entry name" value="PROTEIN RHSA-RELATED"/>
    <property type="match status" value="1"/>
</dbReference>
<dbReference type="Proteomes" id="UP001370348">
    <property type="component" value="Chromosome"/>
</dbReference>
<dbReference type="Gene3D" id="2.180.10.10">
    <property type="entry name" value="RHS repeat-associated core"/>
    <property type="match status" value="1"/>
</dbReference>
<feature type="domain" description="Insecticide toxin TcdB middle/N-terminal" evidence="5">
    <location>
        <begin position="805"/>
        <end position="938"/>
    </location>
</feature>
<dbReference type="PROSITE" id="PS00018">
    <property type="entry name" value="EF_HAND_1"/>
    <property type="match status" value="1"/>
</dbReference>
<dbReference type="Gene3D" id="3.90.70.10">
    <property type="entry name" value="Cysteine proteinases"/>
    <property type="match status" value="1"/>
</dbReference>
<dbReference type="PANTHER" id="PTHR32305">
    <property type="match status" value="1"/>
</dbReference>
<dbReference type="NCBIfam" id="TIGR03696">
    <property type="entry name" value="Rhs_assc_core"/>
    <property type="match status" value="1"/>
</dbReference>
<dbReference type="InterPro" id="IPR022385">
    <property type="entry name" value="Rhs_assc_core"/>
</dbReference>
<evidence type="ECO:0000313" key="7">
    <source>
        <dbReference type="Proteomes" id="UP001370348"/>
    </source>
</evidence>
<dbReference type="Pfam" id="PF03534">
    <property type="entry name" value="SpvB"/>
    <property type="match status" value="1"/>
</dbReference>